<dbReference type="InterPro" id="IPR044068">
    <property type="entry name" value="CB"/>
</dbReference>
<protein>
    <recommendedName>
        <fullName evidence="10">Integrase</fullName>
    </recommendedName>
</protein>
<dbReference type="InterPro" id="IPR050090">
    <property type="entry name" value="Tyrosine_recombinase_XerCD"/>
</dbReference>
<keyword evidence="9" id="KW-1185">Reference proteome</keyword>
<evidence type="ECO:0000259" key="7">
    <source>
        <dbReference type="PROSITE" id="PS51900"/>
    </source>
</evidence>
<feature type="domain" description="Core-binding (CB)" evidence="7">
    <location>
        <begin position="178"/>
        <end position="288"/>
    </location>
</feature>
<comment type="caution">
    <text evidence="8">The sequence shown here is derived from an EMBL/GenBank/DDBJ whole genome shotgun (WGS) entry which is preliminary data.</text>
</comment>
<dbReference type="InterPro" id="IPR013762">
    <property type="entry name" value="Integrase-like_cat_sf"/>
</dbReference>
<evidence type="ECO:0000256" key="3">
    <source>
        <dbReference type="ARBA" id="ARBA00023125"/>
    </source>
</evidence>
<dbReference type="SUPFAM" id="SSF56349">
    <property type="entry name" value="DNA breaking-rejoining enzymes"/>
    <property type="match status" value="1"/>
</dbReference>
<dbReference type="PROSITE" id="PS51898">
    <property type="entry name" value="TYR_RECOMBINASE"/>
    <property type="match status" value="1"/>
</dbReference>
<evidence type="ECO:0000256" key="4">
    <source>
        <dbReference type="ARBA" id="ARBA00023172"/>
    </source>
</evidence>
<evidence type="ECO:0000259" key="6">
    <source>
        <dbReference type="PROSITE" id="PS51898"/>
    </source>
</evidence>
<dbReference type="InterPro" id="IPR002104">
    <property type="entry name" value="Integrase_catalytic"/>
</dbReference>
<keyword evidence="2" id="KW-0229">DNA integration</keyword>
<dbReference type="Pfam" id="PF00589">
    <property type="entry name" value="Phage_integrase"/>
    <property type="match status" value="1"/>
</dbReference>
<feature type="domain" description="Tyr recombinase" evidence="6">
    <location>
        <begin position="311"/>
        <end position="506"/>
    </location>
</feature>
<dbReference type="PANTHER" id="PTHR30349">
    <property type="entry name" value="PHAGE INTEGRASE-RELATED"/>
    <property type="match status" value="1"/>
</dbReference>
<dbReference type="Gene3D" id="1.10.443.10">
    <property type="entry name" value="Intergrase catalytic core"/>
    <property type="match status" value="1"/>
</dbReference>
<reference evidence="8 9" key="1">
    <citation type="submission" date="2013-08" db="EMBL/GenBank/DDBJ databases">
        <title>Genomic analysis of Lysobacter defluvii.</title>
        <authorList>
            <person name="Wang Q."/>
            <person name="Wang G."/>
        </authorList>
    </citation>
    <scope>NUCLEOTIDE SEQUENCE [LARGE SCALE GENOMIC DNA]</scope>
    <source>
        <strain evidence="8 9">IMMIB APB-9</strain>
    </source>
</reference>
<organism evidence="8 9">
    <name type="scientific">Lysobacter defluvii IMMIB APB-9 = DSM 18482</name>
    <dbReference type="NCBI Taxonomy" id="1385515"/>
    <lineage>
        <taxon>Bacteria</taxon>
        <taxon>Pseudomonadati</taxon>
        <taxon>Pseudomonadota</taxon>
        <taxon>Gammaproteobacteria</taxon>
        <taxon>Lysobacterales</taxon>
        <taxon>Lysobacteraceae</taxon>
        <taxon>Novilysobacter</taxon>
    </lineage>
</organism>
<dbReference type="Gene3D" id="1.10.150.130">
    <property type="match status" value="1"/>
</dbReference>
<dbReference type="InterPro" id="IPR011010">
    <property type="entry name" value="DNA_brk_join_enz"/>
</dbReference>
<evidence type="ECO:0000256" key="5">
    <source>
        <dbReference type="PROSITE-ProRule" id="PRU01248"/>
    </source>
</evidence>
<dbReference type="Pfam" id="PF20172">
    <property type="entry name" value="DUF6538"/>
    <property type="match status" value="1"/>
</dbReference>
<dbReference type="OrthoDB" id="9784724at2"/>
<proteinExistence type="inferred from homology"/>
<dbReference type="eggNOG" id="COG0582">
    <property type="taxonomic scope" value="Bacteria"/>
</dbReference>
<name>A0A0A0MBK1_9GAMM</name>
<dbReference type="GO" id="GO:0003677">
    <property type="term" value="F:DNA binding"/>
    <property type="evidence" value="ECO:0007669"/>
    <property type="project" value="UniProtKB-UniRule"/>
</dbReference>
<accession>A0A0A0MBK1</accession>
<dbReference type="AlphaFoldDB" id="A0A0A0MBK1"/>
<dbReference type="CDD" id="cd01184">
    <property type="entry name" value="INT_C_like_1"/>
    <property type="match status" value="1"/>
</dbReference>
<dbReference type="GO" id="GO:0006310">
    <property type="term" value="P:DNA recombination"/>
    <property type="evidence" value="ECO:0007669"/>
    <property type="project" value="UniProtKB-KW"/>
</dbReference>
<dbReference type="PANTHER" id="PTHR30349:SF41">
    <property type="entry name" value="INTEGRASE_RECOMBINASE PROTEIN MJ0367-RELATED"/>
    <property type="match status" value="1"/>
</dbReference>
<gene>
    <name evidence="8" type="ORF">N791_00415</name>
</gene>
<dbReference type="EMBL" id="AVBH01000004">
    <property type="protein sequence ID" value="KGO99772.1"/>
    <property type="molecule type" value="Genomic_DNA"/>
</dbReference>
<keyword evidence="3 5" id="KW-0238">DNA-binding</keyword>
<dbReference type="GO" id="GO:0015074">
    <property type="term" value="P:DNA integration"/>
    <property type="evidence" value="ECO:0007669"/>
    <property type="project" value="UniProtKB-KW"/>
</dbReference>
<dbReference type="InterPro" id="IPR010998">
    <property type="entry name" value="Integrase_recombinase_N"/>
</dbReference>
<dbReference type="STRING" id="1385515.GCA_000423325_01730"/>
<evidence type="ECO:0000313" key="8">
    <source>
        <dbReference type="EMBL" id="KGO99772.1"/>
    </source>
</evidence>
<keyword evidence="4" id="KW-0233">DNA recombination</keyword>
<evidence type="ECO:0000313" key="9">
    <source>
        <dbReference type="Proteomes" id="UP000030003"/>
    </source>
</evidence>
<sequence length="512" mass="57673">MIVPVDLQGRLCRVEITRSLRTGDRREASRRLALWETHIRTYLALVRQRKSKMTQEELNRLSRRYLEATFDEIENRLALEGWEETGLDAHRFDLIEEAERLSAALAHADCAPGMAMARQMLPGAEPETQRKLARRLIEAKLEAVKAELAALSGETLRLPVGWAPSQPHAHPEPPKATPRVSEVAQLYGDERVALQSWSPRTEHQYRGYLIVLADLLGDPEIGSVTKDDMRRLGLSLIALPANLKKRFPGLTPSAALKAAGDDPSIPRLAPNSVNAYYQAVRSFFSWAEEHDYVQQSPASVLKDVKRGRAQDDRKPFDDEDLVAYFNVLRQERTRRPYLYWIPYIMAFSGCRLGEAAQLQKRDIRREGETWVIDINDAADGKRLKTASSARLVPLHPRLVELGLLEFVAGASEGFLWPAEVRTAADATRSAVDKLQKLLAHRLRKAGVDDPKKTAAHSFRHTIPTRLKGLDVPEYHIAEILGHESDSITTGRYGARTDVQRLHQVLSQLSLPI</sequence>
<dbReference type="PROSITE" id="PS51900">
    <property type="entry name" value="CB"/>
    <property type="match status" value="1"/>
</dbReference>
<evidence type="ECO:0000256" key="2">
    <source>
        <dbReference type="ARBA" id="ARBA00022908"/>
    </source>
</evidence>
<evidence type="ECO:0008006" key="10">
    <source>
        <dbReference type="Google" id="ProtNLM"/>
    </source>
</evidence>
<evidence type="ECO:0000256" key="1">
    <source>
        <dbReference type="ARBA" id="ARBA00008857"/>
    </source>
</evidence>
<dbReference type="InterPro" id="IPR046668">
    <property type="entry name" value="DUF6538"/>
</dbReference>
<dbReference type="Proteomes" id="UP000030003">
    <property type="component" value="Unassembled WGS sequence"/>
</dbReference>
<comment type="similarity">
    <text evidence="1">Belongs to the 'phage' integrase family.</text>
</comment>